<dbReference type="EMBL" id="JAPDRK010000019">
    <property type="protein sequence ID" value="KAJ9604416.1"/>
    <property type="molecule type" value="Genomic_DNA"/>
</dbReference>
<accession>A0AA39CDM0</accession>
<dbReference type="Gene3D" id="3.30.710.10">
    <property type="entry name" value="Potassium Channel Kv1.1, Chain A"/>
    <property type="match status" value="1"/>
</dbReference>
<feature type="region of interest" description="Disordered" evidence="1">
    <location>
        <begin position="1"/>
        <end position="29"/>
    </location>
</feature>
<dbReference type="InterPro" id="IPR011333">
    <property type="entry name" value="SKP1/BTB/POZ_sf"/>
</dbReference>
<feature type="domain" description="BTB" evidence="2">
    <location>
        <begin position="43"/>
        <end position="101"/>
    </location>
</feature>
<keyword evidence="4" id="KW-1185">Reference proteome</keyword>
<evidence type="ECO:0000313" key="4">
    <source>
        <dbReference type="Proteomes" id="UP001172673"/>
    </source>
</evidence>
<dbReference type="InterPro" id="IPR014892">
    <property type="entry name" value="RPA_C"/>
</dbReference>
<dbReference type="Proteomes" id="UP001172673">
    <property type="component" value="Unassembled WGS sequence"/>
</dbReference>
<proteinExistence type="predicted"/>
<evidence type="ECO:0000313" key="3">
    <source>
        <dbReference type="EMBL" id="KAJ9604416.1"/>
    </source>
</evidence>
<reference evidence="3" key="1">
    <citation type="submission" date="2022-10" db="EMBL/GenBank/DDBJ databases">
        <title>Culturing micro-colonial fungi from biological soil crusts in the Mojave desert and describing Neophaeococcomyces mojavensis, and introducing the new genera and species Taxawa tesnikishii.</title>
        <authorList>
            <person name="Kurbessoian T."/>
            <person name="Stajich J.E."/>
        </authorList>
    </citation>
    <scope>NUCLEOTIDE SEQUENCE</scope>
    <source>
        <strain evidence="3">TK_41</strain>
    </source>
</reference>
<comment type="caution">
    <text evidence="3">The sequence shown here is derived from an EMBL/GenBank/DDBJ whole genome shotgun (WGS) entry which is preliminary data.</text>
</comment>
<protein>
    <submittedName>
        <fullName evidence="3">Replication factor A protein 2</fullName>
    </submittedName>
</protein>
<dbReference type="AlphaFoldDB" id="A0AA39CDM0"/>
<evidence type="ECO:0000259" key="2">
    <source>
        <dbReference type="PROSITE" id="PS50097"/>
    </source>
</evidence>
<gene>
    <name evidence="3" type="primary">ssb2_2</name>
    <name evidence="3" type="ORF">H2200_011251</name>
</gene>
<organism evidence="3 4">
    <name type="scientific">Cladophialophora chaetospira</name>
    <dbReference type="NCBI Taxonomy" id="386627"/>
    <lineage>
        <taxon>Eukaryota</taxon>
        <taxon>Fungi</taxon>
        <taxon>Dikarya</taxon>
        <taxon>Ascomycota</taxon>
        <taxon>Pezizomycotina</taxon>
        <taxon>Eurotiomycetes</taxon>
        <taxon>Chaetothyriomycetidae</taxon>
        <taxon>Chaetothyriales</taxon>
        <taxon>Herpotrichiellaceae</taxon>
        <taxon>Cladophialophora</taxon>
    </lineage>
</organism>
<dbReference type="Pfam" id="PF08784">
    <property type="entry name" value="RPA_C"/>
    <property type="match status" value="1"/>
</dbReference>
<dbReference type="InterPro" id="IPR000210">
    <property type="entry name" value="BTB/POZ_dom"/>
</dbReference>
<dbReference type="SUPFAM" id="SSF54695">
    <property type="entry name" value="POZ domain"/>
    <property type="match status" value="1"/>
</dbReference>
<dbReference type="PROSITE" id="PS50097">
    <property type="entry name" value="BTB"/>
    <property type="match status" value="1"/>
</dbReference>
<dbReference type="CDD" id="cd18186">
    <property type="entry name" value="BTB_POZ_ZBTB_KLHL-like"/>
    <property type="match status" value="1"/>
</dbReference>
<sequence>MAAVVEGVQTTSRKQKAEEIDGSSSALPPLNRSAKTIQLVAGADVTLKVGQREDVLDIKVSGAVLSVASKVFAAMLNSSFIEGITKVIELDQDDPQVVLHFCHIIHHQCDSIKGVDRKRLREISVLADMRGCEDAVRPWMMLAIDEHRSWAKATARDPTSLRSFPTSIIDLVPEDLMCIAYVFELPDLFWEASIAFVASSIPPLQEVDTFINIDTKAGDLFGIIRPIGSQMTRWLLEKVLKCISPSINVGEAGVSCKPSHTKLGSLIFRFARGGLCLTDAASCSKTWAQAMVCINKLVAEFGEDAKNFGGSTSMRDVPSIEPGGCPGCQHCARDLKDEIQALIFEEKREFWRRGSCLKCLKKGDIGYTALDGSCPVHGMLSELTRERIAYEFPLEESNSNTLYDLGQINPLGRQIFATLKYSIQDSDGLEGQIIADTIGASFDEVCDVAKELVARGLIFTTVDHHTWGAWNL</sequence>
<evidence type="ECO:0000256" key="1">
    <source>
        <dbReference type="SAM" id="MobiDB-lite"/>
    </source>
</evidence>
<name>A0AA39CDM0_9EURO</name>